<feature type="transmembrane region" description="Helical" evidence="1">
    <location>
        <begin position="53"/>
        <end position="78"/>
    </location>
</feature>
<keyword evidence="3" id="KW-1185">Reference proteome</keyword>
<dbReference type="Proteomes" id="UP000237271">
    <property type="component" value="Unassembled WGS sequence"/>
</dbReference>
<comment type="caution">
    <text evidence="2">The sequence shown here is derived from an EMBL/GenBank/DDBJ whole genome shotgun (WGS) entry which is preliminary data.</text>
</comment>
<dbReference type="AlphaFoldDB" id="A0A2P4Y531"/>
<keyword evidence="1" id="KW-0472">Membrane</keyword>
<accession>A0A2P4Y531</accession>
<keyword evidence="1" id="KW-1133">Transmembrane helix</keyword>
<gene>
    <name evidence="2" type="ORF">PHPALM_10294</name>
</gene>
<sequence length="110" mass="10950">MAEVSGVPVEAQSAGKLTDGMIGVGCGGLVAAAATALATCLELPSSTSNAQTLTLSQFFACAIVQCLTSLSLPLALLLSDLCLGPIAQILTSKLLSLPVLCTQTIACLAV</sequence>
<organism evidence="2 3">
    <name type="scientific">Phytophthora palmivora</name>
    <dbReference type="NCBI Taxonomy" id="4796"/>
    <lineage>
        <taxon>Eukaryota</taxon>
        <taxon>Sar</taxon>
        <taxon>Stramenopiles</taxon>
        <taxon>Oomycota</taxon>
        <taxon>Peronosporomycetes</taxon>
        <taxon>Peronosporales</taxon>
        <taxon>Peronosporaceae</taxon>
        <taxon>Phytophthora</taxon>
    </lineage>
</organism>
<name>A0A2P4Y531_9STRA</name>
<proteinExistence type="predicted"/>
<evidence type="ECO:0000256" key="1">
    <source>
        <dbReference type="SAM" id="Phobius"/>
    </source>
</evidence>
<reference evidence="2 3" key="1">
    <citation type="journal article" date="2017" name="Genome Biol. Evol.">
        <title>Phytophthora megakarya and P. palmivora, closely related causal agents of cacao black pod rot, underwent increases in genome sizes and gene numbers by different mechanisms.</title>
        <authorList>
            <person name="Ali S.S."/>
            <person name="Shao J."/>
            <person name="Lary D.J."/>
            <person name="Kronmiller B."/>
            <person name="Shen D."/>
            <person name="Strem M.D."/>
            <person name="Amoako-Attah I."/>
            <person name="Akrofi A.Y."/>
            <person name="Begoude B.A."/>
            <person name="Ten Hoopen G.M."/>
            <person name="Coulibaly K."/>
            <person name="Kebe B.I."/>
            <person name="Melnick R.L."/>
            <person name="Guiltinan M.J."/>
            <person name="Tyler B.M."/>
            <person name="Meinhardt L.W."/>
            <person name="Bailey B.A."/>
        </authorList>
    </citation>
    <scope>NUCLEOTIDE SEQUENCE [LARGE SCALE GENOMIC DNA]</scope>
    <source>
        <strain evidence="3">sbr112.9</strain>
    </source>
</reference>
<protein>
    <submittedName>
        <fullName evidence="2">Uncharacterized protein</fullName>
    </submittedName>
</protein>
<dbReference type="EMBL" id="NCKW01005392">
    <property type="protein sequence ID" value="POM72922.1"/>
    <property type="molecule type" value="Genomic_DNA"/>
</dbReference>
<evidence type="ECO:0000313" key="2">
    <source>
        <dbReference type="EMBL" id="POM72922.1"/>
    </source>
</evidence>
<feature type="transmembrane region" description="Helical" evidence="1">
    <location>
        <begin position="20"/>
        <end position="41"/>
    </location>
</feature>
<keyword evidence="1" id="KW-0812">Transmembrane</keyword>
<evidence type="ECO:0000313" key="3">
    <source>
        <dbReference type="Proteomes" id="UP000237271"/>
    </source>
</evidence>